<evidence type="ECO:0000259" key="3">
    <source>
        <dbReference type="Pfam" id="PF07581"/>
    </source>
</evidence>
<evidence type="ECO:0000256" key="1">
    <source>
        <dbReference type="ARBA" id="ARBA00004196"/>
    </source>
</evidence>
<dbReference type="EMBL" id="JACRTI010000033">
    <property type="protein sequence ID" value="MBC8602635.1"/>
    <property type="molecule type" value="Genomic_DNA"/>
</dbReference>
<comment type="subcellular location">
    <subcellularLocation>
        <location evidence="1">Cell envelope</location>
    </subcellularLocation>
</comment>
<sequence>MKKILYTCLAALLLMGALPVRGQGSSDPKLVDGYYQIENAEQLKWFRDQVNRGNVSLNAKLMADIKLSELELNADGTIKGTAPAEQWVPIGSYGDGGADNFPYCGIFDGQGHTVSGVYINTTDNGAKGFIGAIEKRAEVKNLGVVNSYISAVDCVGGVCGRADGEDHKEENGARISNCYFSGVVCATGHDAYVGGICGENDDAAKNIDCYNLGLVKAVGDVWAGGICGRNEGSILNCYNTGKVMNEYSSIGTQVGAICGLNDDVAYAHAVIVDNCYYLDGTAAVGVYKNQSTVSNVIAKTAEQFEGGEVAALLGNAYGQSLSGTKAAGLKSTPVLLAFYPEEEQAALKVYSVIYDLNYEGAAALDTIYGNTGRTIRPLANVPVREGYSFVGWFDQKEGGMELASPSSIGTADRTFYAHWEKTDDPTALDKVTDPSSGIRVLDGRICITTDEPVGMRIVSITGRTVRTGRLAAGTSEVSGLPGGVYIVLLDNGIRSKVLIR</sequence>
<comment type="caution">
    <text evidence="5">The sequence shown here is derived from an EMBL/GenBank/DDBJ whole genome shotgun (WGS) entry which is preliminary data.</text>
</comment>
<reference evidence="5 6" key="1">
    <citation type="submission" date="2018-07" db="EMBL/GenBank/DDBJ databases">
        <title>Parabacteroides acidifaciens nov. sp., isolated from human feces.</title>
        <authorList>
            <person name="Wang Y.J."/>
        </authorList>
    </citation>
    <scope>NUCLEOTIDE SEQUENCE [LARGE SCALE GENOMIC DNA]</scope>
    <source>
        <strain evidence="5 6">426-9</strain>
    </source>
</reference>
<dbReference type="InterPro" id="IPR011493">
    <property type="entry name" value="GLUG"/>
</dbReference>
<evidence type="ECO:0000313" key="7">
    <source>
        <dbReference type="Proteomes" id="UP000629596"/>
    </source>
</evidence>
<reference evidence="4 7" key="2">
    <citation type="submission" date="2020-08" db="EMBL/GenBank/DDBJ databases">
        <title>Genome public.</title>
        <authorList>
            <person name="Liu C."/>
            <person name="Sun Q."/>
        </authorList>
    </citation>
    <scope>NUCLEOTIDE SEQUENCE [LARGE SCALE GENOMIC DNA]</scope>
    <source>
        <strain evidence="4 7">426_9</strain>
    </source>
</reference>
<evidence type="ECO:0000313" key="5">
    <source>
        <dbReference type="EMBL" id="RDU48625.1"/>
    </source>
</evidence>
<dbReference type="AlphaFoldDB" id="A0A3D8HCB4"/>
<dbReference type="InterPro" id="IPR013378">
    <property type="entry name" value="InlB-like_B-rpt"/>
</dbReference>
<name>A0A3D8HCB4_9BACT</name>
<dbReference type="GO" id="GO:0030313">
    <property type="term" value="C:cell envelope"/>
    <property type="evidence" value="ECO:0007669"/>
    <property type="project" value="UniProtKB-SubCell"/>
</dbReference>
<feature type="signal peptide" evidence="2">
    <location>
        <begin position="1"/>
        <end position="22"/>
    </location>
</feature>
<dbReference type="Pfam" id="PF09479">
    <property type="entry name" value="Flg_new"/>
    <property type="match status" value="1"/>
</dbReference>
<evidence type="ECO:0000313" key="6">
    <source>
        <dbReference type="Proteomes" id="UP000256321"/>
    </source>
</evidence>
<keyword evidence="2" id="KW-0732">Signal</keyword>
<organism evidence="5 6">
    <name type="scientific">Parabacteroides acidifaciens</name>
    <dbReference type="NCBI Taxonomy" id="2290935"/>
    <lineage>
        <taxon>Bacteria</taxon>
        <taxon>Pseudomonadati</taxon>
        <taxon>Bacteroidota</taxon>
        <taxon>Bacteroidia</taxon>
        <taxon>Bacteroidales</taxon>
        <taxon>Tannerellaceae</taxon>
        <taxon>Parabacteroides</taxon>
    </lineage>
</organism>
<feature type="chain" id="PRO_5017546748" evidence="2">
    <location>
        <begin position="23"/>
        <end position="500"/>
    </location>
</feature>
<dbReference type="NCBIfam" id="TIGR02543">
    <property type="entry name" value="List_Bact_rpt"/>
    <property type="match status" value="1"/>
</dbReference>
<dbReference type="InterPro" id="IPR042229">
    <property type="entry name" value="Listeria/Bacterioides_rpt_sf"/>
</dbReference>
<dbReference type="RefSeq" id="WP_115500128.1">
    <property type="nucleotide sequence ID" value="NZ_JACRTI010000033.1"/>
</dbReference>
<accession>A0A3D8HCB4</accession>
<dbReference type="Pfam" id="PF07581">
    <property type="entry name" value="Glug"/>
    <property type="match status" value="2"/>
</dbReference>
<gene>
    <name evidence="5" type="ORF">DWU89_13370</name>
    <name evidence="4" type="ORF">H8784_13030</name>
</gene>
<dbReference type="Gene3D" id="2.60.40.4270">
    <property type="entry name" value="Listeria-Bacteroides repeat domain"/>
    <property type="match status" value="1"/>
</dbReference>
<feature type="domain" description="GLUG" evidence="3">
    <location>
        <begin position="154"/>
        <end position="183"/>
    </location>
</feature>
<dbReference type="Proteomes" id="UP000629596">
    <property type="component" value="Unassembled WGS sequence"/>
</dbReference>
<dbReference type="Gene3D" id="2.160.20.110">
    <property type="match status" value="1"/>
</dbReference>
<dbReference type="Proteomes" id="UP000256321">
    <property type="component" value="Unassembled WGS sequence"/>
</dbReference>
<feature type="domain" description="GLUG" evidence="3">
    <location>
        <begin position="223"/>
        <end position="243"/>
    </location>
</feature>
<proteinExistence type="predicted"/>
<dbReference type="EMBL" id="QREV01000033">
    <property type="protein sequence ID" value="RDU48625.1"/>
    <property type="molecule type" value="Genomic_DNA"/>
</dbReference>
<protein>
    <submittedName>
        <fullName evidence="4">InlB B-repeat-containing protein</fullName>
    </submittedName>
</protein>
<evidence type="ECO:0000256" key="2">
    <source>
        <dbReference type="SAM" id="SignalP"/>
    </source>
</evidence>
<keyword evidence="7" id="KW-1185">Reference proteome</keyword>
<evidence type="ECO:0000313" key="4">
    <source>
        <dbReference type="EMBL" id="MBC8602635.1"/>
    </source>
</evidence>